<sequence length="117" mass="13171">MPPTVRIRPYKDFLTPALHRRFALATAVLAAVCYVEAIWIGEWNSCIPLVMVSSGQGWYPNRSFLHMCIHDIHPSSSSITRRDSNIKIGLPHIYTVRTQIPNGSNSTLVSLFGMVFQ</sequence>
<dbReference type="Proteomes" id="UP000322873">
    <property type="component" value="Unassembled WGS sequence"/>
</dbReference>
<keyword evidence="2" id="KW-1185">Reference proteome</keyword>
<comment type="caution">
    <text evidence="1">The sequence shown here is derived from an EMBL/GenBank/DDBJ whole genome shotgun (WGS) entry which is preliminary data.</text>
</comment>
<organism evidence="1 2">
    <name type="scientific">Monilinia fructicola</name>
    <name type="common">Brown rot fungus</name>
    <name type="synonym">Ciboria fructicola</name>
    <dbReference type="NCBI Taxonomy" id="38448"/>
    <lineage>
        <taxon>Eukaryota</taxon>
        <taxon>Fungi</taxon>
        <taxon>Dikarya</taxon>
        <taxon>Ascomycota</taxon>
        <taxon>Pezizomycotina</taxon>
        <taxon>Leotiomycetes</taxon>
        <taxon>Helotiales</taxon>
        <taxon>Sclerotiniaceae</taxon>
        <taxon>Monilinia</taxon>
    </lineage>
</organism>
<reference evidence="1 2" key="1">
    <citation type="submission" date="2019-06" db="EMBL/GenBank/DDBJ databases">
        <title>Genome Sequence of the Brown Rot Fungal Pathogen Monilinia fructicola.</title>
        <authorList>
            <person name="De Miccolis Angelini R.M."/>
            <person name="Landi L."/>
            <person name="Abate D."/>
            <person name="Pollastro S."/>
            <person name="Romanazzi G."/>
            <person name="Faretra F."/>
        </authorList>
    </citation>
    <scope>NUCLEOTIDE SEQUENCE [LARGE SCALE GENOMIC DNA]</scope>
    <source>
        <strain evidence="1 2">Mfrc123</strain>
    </source>
</reference>
<evidence type="ECO:0000313" key="2">
    <source>
        <dbReference type="Proteomes" id="UP000322873"/>
    </source>
</evidence>
<dbReference type="EMBL" id="VICG01000003">
    <property type="protein sequence ID" value="KAA8574276.1"/>
    <property type="molecule type" value="Genomic_DNA"/>
</dbReference>
<evidence type="ECO:0000313" key="1">
    <source>
        <dbReference type="EMBL" id="KAA8574276.1"/>
    </source>
</evidence>
<protein>
    <submittedName>
        <fullName evidence="1">Uncharacterized protein</fullName>
    </submittedName>
</protein>
<accession>A0A5M9K2B6</accession>
<name>A0A5M9K2B6_MONFR</name>
<dbReference type="AlphaFoldDB" id="A0A5M9K2B6"/>
<gene>
    <name evidence="1" type="ORF">EYC84_005771</name>
</gene>
<proteinExistence type="predicted"/>